<dbReference type="RefSeq" id="WP_153371560.1">
    <property type="nucleotide sequence ID" value="NZ_CP045650.1"/>
</dbReference>
<keyword evidence="4" id="KW-1185">Reference proteome</keyword>
<organism evidence="2 5">
    <name type="scientific">Acinetobacter wanghuae</name>
    <dbReference type="NCBI Taxonomy" id="2662362"/>
    <lineage>
        <taxon>Bacteria</taxon>
        <taxon>Pseudomonadati</taxon>
        <taxon>Pseudomonadota</taxon>
        <taxon>Gammaproteobacteria</taxon>
        <taxon>Moraxellales</taxon>
        <taxon>Moraxellaceae</taxon>
        <taxon>Acinetobacter</taxon>
    </lineage>
</organism>
<dbReference type="GO" id="GO:0016787">
    <property type="term" value="F:hydrolase activity"/>
    <property type="evidence" value="ECO:0007669"/>
    <property type="project" value="UniProtKB-KW"/>
</dbReference>
<evidence type="ECO:0000313" key="2">
    <source>
        <dbReference type="EMBL" id="MQW91285.1"/>
    </source>
</evidence>
<dbReference type="EMBL" id="WITK01000002">
    <property type="protein sequence ID" value="MQW91285.1"/>
    <property type="molecule type" value="Genomic_DNA"/>
</dbReference>
<evidence type="ECO:0000313" key="3">
    <source>
        <dbReference type="EMBL" id="QGA11166.1"/>
    </source>
</evidence>
<name>A0A5Q0P310_9GAMM</name>
<sequence length="365" mass="41374">MIQLKQNFQRQQKKLKHLSARVFNASSLVLSQKTPFDYIADLEFCKVRCYASPNKHYREPLVFVAPLAINMDIYDLYPYRSLVKHYQHSGFDVYLVEWKHFNYKHRELNFMSFIDNAIPKAIDAICAHSGSEQISLHGWSMAGVFVTLYTALHSPEHVKNLIVVGSPIDSYASGRVGKLFETTNQLISKNSNLQQLVHTGQIPKQYIHTPGILNALGFKLLDPLGWFKSQKQFLFNLDKVENVYEHATMGQFLNKMIDYPGGINQDMVLHLWLQNPLKQGSIQLGDTCVDLKNIQCSLLVGAGLSDQIVTEEAAKPLIELTSSTDVTFTQIPGGHLGLMSNQKSANVFWPKMTTWLSQRSTPVDQ</sequence>
<reference evidence="4 5" key="1">
    <citation type="submission" date="2019-10" db="EMBL/GenBank/DDBJ databases">
        <authorList>
            <person name="Dong K."/>
        </authorList>
    </citation>
    <scope>NUCLEOTIDE SEQUENCE [LARGE SCALE GENOMIC DNA]</scope>
    <source>
        <strain evidence="3">Dk386</strain>
        <strain evidence="4">dk386</strain>
        <strain evidence="2">Dk771</strain>
        <strain evidence="5">dk771</strain>
    </source>
</reference>
<proteinExistence type="predicted"/>
<dbReference type="SUPFAM" id="SSF53474">
    <property type="entry name" value="alpha/beta-Hydrolases"/>
    <property type="match status" value="1"/>
</dbReference>
<dbReference type="Pfam" id="PF00561">
    <property type="entry name" value="Abhydrolase_1"/>
    <property type="match status" value="1"/>
</dbReference>
<dbReference type="InterPro" id="IPR000073">
    <property type="entry name" value="AB_hydrolase_1"/>
</dbReference>
<protein>
    <submittedName>
        <fullName evidence="2">Alpha/beta fold hydrolase</fullName>
    </submittedName>
</protein>
<dbReference type="Gene3D" id="3.40.50.1820">
    <property type="entry name" value="alpha/beta hydrolase"/>
    <property type="match status" value="1"/>
</dbReference>
<evidence type="ECO:0000313" key="4">
    <source>
        <dbReference type="Proteomes" id="UP000327478"/>
    </source>
</evidence>
<dbReference type="AlphaFoldDB" id="A0A5Q0P310"/>
<dbReference type="PANTHER" id="PTHR36837">
    <property type="entry name" value="POLY(3-HYDROXYALKANOATE) POLYMERASE SUBUNIT PHAC"/>
    <property type="match status" value="1"/>
</dbReference>
<dbReference type="Proteomes" id="UP000327478">
    <property type="component" value="Chromosome"/>
</dbReference>
<feature type="domain" description="AB hydrolase-1" evidence="1">
    <location>
        <begin position="77"/>
        <end position="194"/>
    </location>
</feature>
<dbReference type="InterPro" id="IPR029058">
    <property type="entry name" value="AB_hydrolase_fold"/>
</dbReference>
<evidence type="ECO:0000259" key="1">
    <source>
        <dbReference type="Pfam" id="PF00561"/>
    </source>
</evidence>
<dbReference type="PANTHER" id="PTHR36837:SF4">
    <property type="entry name" value="BLR0908 PROTEIN"/>
    <property type="match status" value="1"/>
</dbReference>
<dbReference type="Proteomes" id="UP000480556">
    <property type="component" value="Unassembled WGS sequence"/>
</dbReference>
<keyword evidence="2" id="KW-0378">Hydrolase</keyword>
<dbReference type="EMBL" id="CP045650">
    <property type="protein sequence ID" value="QGA11166.1"/>
    <property type="molecule type" value="Genomic_DNA"/>
</dbReference>
<gene>
    <name evidence="3" type="ORF">GFH30_07090</name>
    <name evidence="2" type="ORF">GHJ48_02510</name>
</gene>
<dbReference type="InterPro" id="IPR051321">
    <property type="entry name" value="PHA/PHB_synthase"/>
</dbReference>
<evidence type="ECO:0000313" key="5">
    <source>
        <dbReference type="Proteomes" id="UP000480556"/>
    </source>
</evidence>
<accession>A0A5Q0P310</accession>